<keyword evidence="1" id="KW-0472">Membrane</keyword>
<evidence type="ECO:0000313" key="2">
    <source>
        <dbReference type="EMBL" id="MPC11542.1"/>
    </source>
</evidence>
<feature type="transmembrane region" description="Helical" evidence="1">
    <location>
        <begin position="20"/>
        <end position="42"/>
    </location>
</feature>
<organism evidence="2 3">
    <name type="scientific">Portunus trituberculatus</name>
    <name type="common">Swimming crab</name>
    <name type="synonym">Neptunus trituberculatus</name>
    <dbReference type="NCBI Taxonomy" id="210409"/>
    <lineage>
        <taxon>Eukaryota</taxon>
        <taxon>Metazoa</taxon>
        <taxon>Ecdysozoa</taxon>
        <taxon>Arthropoda</taxon>
        <taxon>Crustacea</taxon>
        <taxon>Multicrustacea</taxon>
        <taxon>Malacostraca</taxon>
        <taxon>Eumalacostraca</taxon>
        <taxon>Eucarida</taxon>
        <taxon>Decapoda</taxon>
        <taxon>Pleocyemata</taxon>
        <taxon>Brachyura</taxon>
        <taxon>Eubrachyura</taxon>
        <taxon>Portunoidea</taxon>
        <taxon>Portunidae</taxon>
        <taxon>Portuninae</taxon>
        <taxon>Portunus</taxon>
    </lineage>
</organism>
<comment type="caution">
    <text evidence="2">The sequence shown here is derived from an EMBL/GenBank/DDBJ whole genome shotgun (WGS) entry which is preliminary data.</text>
</comment>
<accession>A0A5B7CPB5</accession>
<protein>
    <submittedName>
        <fullName evidence="2">Uncharacterized protein</fullName>
    </submittedName>
</protein>
<evidence type="ECO:0000313" key="3">
    <source>
        <dbReference type="Proteomes" id="UP000324222"/>
    </source>
</evidence>
<gene>
    <name evidence="2" type="ORF">E2C01_004208</name>
</gene>
<reference evidence="2 3" key="1">
    <citation type="submission" date="2019-05" db="EMBL/GenBank/DDBJ databases">
        <title>Another draft genome of Portunus trituberculatus and its Hox gene families provides insights of decapod evolution.</title>
        <authorList>
            <person name="Jeong J.-H."/>
            <person name="Song I."/>
            <person name="Kim S."/>
            <person name="Choi T."/>
            <person name="Kim D."/>
            <person name="Ryu S."/>
            <person name="Kim W."/>
        </authorList>
    </citation>
    <scope>NUCLEOTIDE SEQUENCE [LARGE SCALE GENOMIC DNA]</scope>
    <source>
        <tissue evidence="2">Muscle</tissue>
    </source>
</reference>
<keyword evidence="1" id="KW-1133">Transmembrane helix</keyword>
<proteinExistence type="predicted"/>
<sequence>MSIKWSNRKQISRLKCVLVLKRLISLLMLSVIYCCCLNRYLITIFNGTVLHMFLLSYLFIIFLYVSSINLFLSARALQLPRSLLSREQRMFQLHSKVFLLPLKSLMAPFNPFSAMTSFHIHPAYYLVILYSLRNLYGD</sequence>
<evidence type="ECO:0000256" key="1">
    <source>
        <dbReference type="SAM" id="Phobius"/>
    </source>
</evidence>
<keyword evidence="1" id="KW-0812">Transmembrane</keyword>
<keyword evidence="3" id="KW-1185">Reference proteome</keyword>
<name>A0A5B7CPB5_PORTR</name>
<dbReference type="AlphaFoldDB" id="A0A5B7CPB5"/>
<feature type="transmembrane region" description="Helical" evidence="1">
    <location>
        <begin position="48"/>
        <end position="72"/>
    </location>
</feature>
<dbReference type="EMBL" id="VSRR010000168">
    <property type="protein sequence ID" value="MPC11542.1"/>
    <property type="molecule type" value="Genomic_DNA"/>
</dbReference>
<dbReference type="Proteomes" id="UP000324222">
    <property type="component" value="Unassembled WGS sequence"/>
</dbReference>